<keyword evidence="1" id="KW-0732">Signal</keyword>
<dbReference type="SMART" id="SM00710">
    <property type="entry name" value="PbH1"/>
    <property type="match status" value="6"/>
</dbReference>
<evidence type="ECO:0000313" key="3">
    <source>
        <dbReference type="EMBL" id="VGO16894.1"/>
    </source>
</evidence>
<protein>
    <recommendedName>
        <fullName evidence="2">Right handed beta helix domain-containing protein</fullName>
    </recommendedName>
</protein>
<dbReference type="PANTHER" id="PTHR36453:SF1">
    <property type="entry name" value="RIGHT HANDED BETA HELIX DOMAIN-CONTAINING PROTEIN"/>
    <property type="match status" value="1"/>
</dbReference>
<proteinExistence type="predicted"/>
<evidence type="ECO:0000313" key="4">
    <source>
        <dbReference type="Proteomes" id="UP000366872"/>
    </source>
</evidence>
<organism evidence="3 4">
    <name type="scientific">Pontiella desulfatans</name>
    <dbReference type="NCBI Taxonomy" id="2750659"/>
    <lineage>
        <taxon>Bacteria</taxon>
        <taxon>Pseudomonadati</taxon>
        <taxon>Kiritimatiellota</taxon>
        <taxon>Kiritimatiellia</taxon>
        <taxon>Kiritimatiellales</taxon>
        <taxon>Pontiellaceae</taxon>
        <taxon>Pontiella</taxon>
    </lineage>
</organism>
<dbReference type="Pfam" id="PF13229">
    <property type="entry name" value="Beta_helix"/>
    <property type="match status" value="1"/>
</dbReference>
<dbReference type="AlphaFoldDB" id="A0A6C2UC10"/>
<dbReference type="InterPro" id="IPR012334">
    <property type="entry name" value="Pectin_lyas_fold"/>
</dbReference>
<sequence length="764" mass="84847">MKSYLFPFSFVISMLCAPLAYSADFFISPEGNNAHLGTIDQPFATIQKAATIMKAGDRCLIREGIYRETVTPRHTGTPEAPLIFEAYQNERVVISGLDTLELPPDTDEKPVALSLTTDLKIHNQVFFDGRPGWEARWPNAAGNDFMNPYAHPIGENATTSALTGRFPESFSAESLEGASVWCLAGSKWSAWTAPITGFSEGRLHINPDTKGPWVTKNHNPAHGGIFYVHGAKSLLDAPGEWFVDSAAKQVLAIPPKGTKVIETKARLWGFNLDRKQHIQISNIELFGCSITLNQAEHCILDGLRVNYPSWEMPERQNIFFSSKTGIYMSGSGNRLLNSTIAYSVGNGVEVKGTGNIVANNFIHDCNAMSIYASPIRAYGDRMLITHNTLKRCSRDGLYCKGATRSRLEYNDISEYGMNCHDLGGIYGGGHDFENSVFAYNHVHSATGHIFNGIYFDNFAQNYIVHHNVIWDINGTCIRLNTPAHYGLVYNNTCLGAPAQHDINNAYGPWKGNKRTHGSMVYSNLVYRGVTLRQESNGVDTGGILFDNIVYPLETPHATSAAETRRAGAHQHGTWQAGQRETFSLDSIKTAPLPAYRNQLKNASFNNYRREECFKIWHPAGDGQVELIRNHGFNFPGPESRNAIHGQSIALNGKDCGIKQAVQLERADTYRAACYVRNDGNAQVGLIIRDHQGKKLASCRFTPVPQEDPWHILQADFSLQNDGLISFEVIKRGDSQVFVDDTGLALLWEGEPDDDNFNYRTAREL</sequence>
<evidence type="ECO:0000256" key="1">
    <source>
        <dbReference type="SAM" id="SignalP"/>
    </source>
</evidence>
<dbReference type="RefSeq" id="WP_136082413.1">
    <property type="nucleotide sequence ID" value="NZ_CAAHFG010000004.1"/>
</dbReference>
<dbReference type="EMBL" id="CAAHFG010000004">
    <property type="protein sequence ID" value="VGO16894.1"/>
    <property type="molecule type" value="Genomic_DNA"/>
</dbReference>
<evidence type="ECO:0000259" key="2">
    <source>
        <dbReference type="Pfam" id="PF13229"/>
    </source>
</evidence>
<dbReference type="PANTHER" id="PTHR36453">
    <property type="entry name" value="SECRETED PROTEIN-RELATED"/>
    <property type="match status" value="1"/>
</dbReference>
<dbReference type="SUPFAM" id="SSF51126">
    <property type="entry name" value="Pectin lyase-like"/>
    <property type="match status" value="1"/>
</dbReference>
<feature type="signal peptide" evidence="1">
    <location>
        <begin position="1"/>
        <end position="22"/>
    </location>
</feature>
<feature type="domain" description="Right handed beta helix" evidence="2">
    <location>
        <begin position="324"/>
        <end position="491"/>
    </location>
</feature>
<dbReference type="InterPro" id="IPR006626">
    <property type="entry name" value="PbH1"/>
</dbReference>
<gene>
    <name evidence="3" type="ORF">PDESU_05486</name>
</gene>
<feature type="chain" id="PRO_5025576440" description="Right handed beta helix domain-containing protein" evidence="1">
    <location>
        <begin position="23"/>
        <end position="764"/>
    </location>
</feature>
<dbReference type="Gene3D" id="2.160.20.10">
    <property type="entry name" value="Single-stranded right-handed beta-helix, Pectin lyase-like"/>
    <property type="match status" value="2"/>
</dbReference>
<reference evidence="3 4" key="1">
    <citation type="submission" date="2019-04" db="EMBL/GenBank/DDBJ databases">
        <authorList>
            <person name="Van Vliet M D."/>
        </authorList>
    </citation>
    <scope>NUCLEOTIDE SEQUENCE [LARGE SCALE GENOMIC DNA]</scope>
    <source>
        <strain evidence="3 4">F1</strain>
    </source>
</reference>
<name>A0A6C2UC10_PONDE</name>
<dbReference type="Proteomes" id="UP000366872">
    <property type="component" value="Unassembled WGS sequence"/>
</dbReference>
<keyword evidence="4" id="KW-1185">Reference proteome</keyword>
<dbReference type="InterPro" id="IPR011050">
    <property type="entry name" value="Pectin_lyase_fold/virulence"/>
</dbReference>
<accession>A0A6C2UC10</accession>
<dbReference type="InterPro" id="IPR039448">
    <property type="entry name" value="Beta_helix"/>
</dbReference>